<proteinExistence type="inferred from homology"/>
<dbReference type="Pfam" id="PF00255">
    <property type="entry name" value="GSHPx"/>
    <property type="match status" value="1"/>
</dbReference>
<dbReference type="Gene3D" id="3.40.30.10">
    <property type="entry name" value="Glutaredoxin"/>
    <property type="match status" value="1"/>
</dbReference>
<dbReference type="Proteomes" id="UP000032568">
    <property type="component" value="Chromosome"/>
</dbReference>
<keyword evidence="6" id="KW-0732">Signal</keyword>
<dbReference type="CDD" id="cd00340">
    <property type="entry name" value="GSH_Peroxidase"/>
    <property type="match status" value="1"/>
</dbReference>
<dbReference type="SUPFAM" id="SSF52833">
    <property type="entry name" value="Thioredoxin-like"/>
    <property type="match status" value="1"/>
</dbReference>
<feature type="signal peptide" evidence="6">
    <location>
        <begin position="1"/>
        <end position="22"/>
    </location>
</feature>
<accession>A0AAE9YPX6</accession>
<dbReference type="AlphaFoldDB" id="A0AAE9YPX6"/>
<dbReference type="PROSITE" id="PS00460">
    <property type="entry name" value="GLUTATHIONE_PEROXID_1"/>
    <property type="match status" value="1"/>
</dbReference>
<evidence type="ECO:0000256" key="3">
    <source>
        <dbReference type="ARBA" id="ARBA00023002"/>
    </source>
</evidence>
<dbReference type="InterPro" id="IPR000889">
    <property type="entry name" value="Glutathione_peroxidase"/>
</dbReference>
<keyword evidence="3 5" id="KW-0560">Oxidoreductase</keyword>
<dbReference type="GO" id="GO:0004601">
    <property type="term" value="F:peroxidase activity"/>
    <property type="evidence" value="ECO:0007669"/>
    <property type="project" value="UniProtKB-KW"/>
</dbReference>
<feature type="chain" id="PRO_5042191336" description="Glutathione peroxidase" evidence="6">
    <location>
        <begin position="23"/>
        <end position="195"/>
    </location>
</feature>
<comment type="similarity">
    <text evidence="1 5">Belongs to the glutathione peroxidase family.</text>
</comment>
<reference evidence="7 8" key="2">
    <citation type="journal article" date="2022" name="Mar. Drugs">
        <title>Bioassay-Guided Fractionation Leads to the Detection of Cholic Acid Generated by the Rare Thalassomonas sp.</title>
        <authorList>
            <person name="Pheiffer F."/>
            <person name="Schneider Y.K."/>
            <person name="Hansen E.H."/>
            <person name="Andersen J.H."/>
            <person name="Isaksson J."/>
            <person name="Busche T."/>
            <person name="R C."/>
            <person name="Kalinowski J."/>
            <person name="Zyl L.V."/>
            <person name="Trindade M."/>
        </authorList>
    </citation>
    <scope>NUCLEOTIDE SEQUENCE [LARGE SCALE GENOMIC DNA]</scope>
    <source>
        <strain evidence="7 8">A5K-106</strain>
    </source>
</reference>
<reference evidence="7 8" key="1">
    <citation type="journal article" date="2015" name="Genome Announc.">
        <title>Draft Genome Sequences of Marine Isolates of Thalassomonas viridans and Thalassomonas actiniarum.</title>
        <authorList>
            <person name="Olonade I."/>
            <person name="van Zyl L.J."/>
            <person name="Trindade M."/>
        </authorList>
    </citation>
    <scope>NUCLEOTIDE SEQUENCE [LARGE SCALE GENOMIC DNA]</scope>
    <source>
        <strain evidence="7 8">A5K-106</strain>
    </source>
</reference>
<dbReference type="InterPro" id="IPR029759">
    <property type="entry name" value="GPX_AS"/>
</dbReference>
<dbReference type="PRINTS" id="PR01011">
    <property type="entry name" value="GLUTPROXDASE"/>
</dbReference>
<dbReference type="EMBL" id="CP059735">
    <property type="protein sequence ID" value="WDD98656.1"/>
    <property type="molecule type" value="Genomic_DNA"/>
</dbReference>
<protein>
    <recommendedName>
        <fullName evidence="5">Glutathione peroxidase</fullName>
    </recommendedName>
</protein>
<name>A0AAE9YPX6_9GAMM</name>
<dbReference type="PANTHER" id="PTHR11592:SF44">
    <property type="entry name" value="GLUTATHIONE PEROXIDASE"/>
    <property type="match status" value="1"/>
</dbReference>
<dbReference type="RefSeq" id="WP_084693027.1">
    <property type="nucleotide sequence ID" value="NZ_CP059735.1"/>
</dbReference>
<evidence type="ECO:0000256" key="1">
    <source>
        <dbReference type="ARBA" id="ARBA00006926"/>
    </source>
</evidence>
<evidence type="ECO:0000256" key="5">
    <source>
        <dbReference type="RuleBase" id="RU000499"/>
    </source>
</evidence>
<dbReference type="GO" id="GO:0034599">
    <property type="term" value="P:cellular response to oxidative stress"/>
    <property type="evidence" value="ECO:0007669"/>
    <property type="project" value="TreeGrafter"/>
</dbReference>
<dbReference type="InterPro" id="IPR036249">
    <property type="entry name" value="Thioredoxin-like_sf"/>
</dbReference>
<evidence type="ECO:0000313" key="8">
    <source>
        <dbReference type="Proteomes" id="UP000032568"/>
    </source>
</evidence>
<gene>
    <name evidence="7" type="ORF">SG35_025990</name>
</gene>
<evidence type="ECO:0000256" key="4">
    <source>
        <dbReference type="PIRSR" id="PIRSR000303-1"/>
    </source>
</evidence>
<keyword evidence="2 5" id="KW-0575">Peroxidase</keyword>
<dbReference type="PROSITE" id="PS51355">
    <property type="entry name" value="GLUTATHIONE_PEROXID_3"/>
    <property type="match status" value="1"/>
</dbReference>
<dbReference type="PIRSF" id="PIRSF000303">
    <property type="entry name" value="Glutathion_perox"/>
    <property type="match status" value="1"/>
</dbReference>
<sequence>MFKLFLSSLLAASLLLSTALLARPQESPLPPSGISHTSDCAPFLRYTIRRLHSQVQLDLCELTAGKPVLIVNTASHCGFTPQFKGLEAIHQKYQSQGLVVLGFPSDDFFQEEDEEKDTAKVCFVNYGVTFPMLKTVNVRGSDAHPIFKHLADKTTSPKWNFYKYLISDNGSHIKHFNSRVTPDDTEFIQAIEAVL</sequence>
<dbReference type="PANTHER" id="PTHR11592">
    <property type="entry name" value="GLUTATHIONE PEROXIDASE"/>
    <property type="match status" value="1"/>
</dbReference>
<dbReference type="KEGG" id="tact:SG35_025990"/>
<evidence type="ECO:0000313" key="7">
    <source>
        <dbReference type="EMBL" id="WDD98656.1"/>
    </source>
</evidence>
<feature type="active site" evidence="4">
    <location>
        <position position="77"/>
    </location>
</feature>
<evidence type="ECO:0000256" key="2">
    <source>
        <dbReference type="ARBA" id="ARBA00022559"/>
    </source>
</evidence>
<organism evidence="7 8">
    <name type="scientific">Thalassomonas actiniarum</name>
    <dbReference type="NCBI Taxonomy" id="485447"/>
    <lineage>
        <taxon>Bacteria</taxon>
        <taxon>Pseudomonadati</taxon>
        <taxon>Pseudomonadota</taxon>
        <taxon>Gammaproteobacteria</taxon>
        <taxon>Alteromonadales</taxon>
        <taxon>Colwelliaceae</taxon>
        <taxon>Thalassomonas</taxon>
    </lineage>
</organism>
<evidence type="ECO:0000256" key="6">
    <source>
        <dbReference type="SAM" id="SignalP"/>
    </source>
</evidence>
<keyword evidence="8" id="KW-1185">Reference proteome</keyword>